<evidence type="ECO:0000313" key="12">
    <source>
        <dbReference type="Proteomes" id="UP001143362"/>
    </source>
</evidence>
<dbReference type="InterPro" id="IPR026579">
    <property type="entry name" value="FtsQ"/>
</dbReference>
<evidence type="ECO:0000313" key="11">
    <source>
        <dbReference type="EMBL" id="MCX2982399.1"/>
    </source>
</evidence>
<keyword evidence="8 9" id="KW-0131">Cell cycle</keyword>
<evidence type="ECO:0000256" key="8">
    <source>
        <dbReference type="ARBA" id="ARBA00023306"/>
    </source>
</evidence>
<keyword evidence="12" id="KW-1185">Reference proteome</keyword>
<dbReference type="PANTHER" id="PTHR35851:SF1">
    <property type="entry name" value="CELL DIVISION PROTEIN FTSQ"/>
    <property type="match status" value="1"/>
</dbReference>
<dbReference type="InterPro" id="IPR034746">
    <property type="entry name" value="POTRA"/>
</dbReference>
<dbReference type="InterPro" id="IPR005548">
    <property type="entry name" value="Cell_div_FtsQ/DivIB_C"/>
</dbReference>
<evidence type="ECO:0000256" key="7">
    <source>
        <dbReference type="ARBA" id="ARBA00023136"/>
    </source>
</evidence>
<keyword evidence="3 9" id="KW-0997">Cell inner membrane</keyword>
<dbReference type="Gene3D" id="3.40.50.11690">
    <property type="entry name" value="Cell division protein FtsQ/DivIB"/>
    <property type="match status" value="1"/>
</dbReference>
<organism evidence="11 12">
    <name type="scientific">Candidatus Litorirhabdus singularis</name>
    <dbReference type="NCBI Taxonomy" id="2518993"/>
    <lineage>
        <taxon>Bacteria</taxon>
        <taxon>Pseudomonadati</taxon>
        <taxon>Pseudomonadota</taxon>
        <taxon>Gammaproteobacteria</taxon>
        <taxon>Cellvibrionales</taxon>
        <taxon>Halieaceae</taxon>
        <taxon>Candidatus Litorirhabdus</taxon>
    </lineage>
</organism>
<dbReference type="Gene3D" id="3.10.20.310">
    <property type="entry name" value="membrane protein fhac"/>
    <property type="match status" value="1"/>
</dbReference>
<feature type="domain" description="POTRA" evidence="10">
    <location>
        <begin position="56"/>
        <end position="125"/>
    </location>
</feature>
<dbReference type="PROSITE" id="PS51779">
    <property type="entry name" value="POTRA"/>
    <property type="match status" value="1"/>
</dbReference>
<evidence type="ECO:0000256" key="1">
    <source>
        <dbReference type="ARBA" id="ARBA00004370"/>
    </source>
</evidence>
<dbReference type="InterPro" id="IPR013685">
    <property type="entry name" value="POTRA_FtsQ_type"/>
</dbReference>
<keyword evidence="2 9" id="KW-1003">Cell membrane</keyword>
<accession>A0ABT3TK48</accession>
<comment type="caution">
    <text evidence="11">The sequence shown here is derived from an EMBL/GenBank/DDBJ whole genome shotgun (WGS) entry which is preliminary data.</text>
</comment>
<name>A0ABT3TK48_9GAMM</name>
<dbReference type="PANTHER" id="PTHR35851">
    <property type="entry name" value="CELL DIVISION PROTEIN FTSQ"/>
    <property type="match status" value="1"/>
</dbReference>
<keyword evidence="5 9" id="KW-0812">Transmembrane</keyword>
<evidence type="ECO:0000256" key="5">
    <source>
        <dbReference type="ARBA" id="ARBA00022692"/>
    </source>
</evidence>
<protein>
    <recommendedName>
        <fullName evidence="9">Cell division protein FtsQ</fullName>
    </recommendedName>
</protein>
<comment type="function">
    <text evidence="9">Essential cell division protein. May link together the upstream cell division proteins, which are predominantly cytoplasmic, with the downstream cell division proteins, which are predominantly periplasmic. May control correct divisome assembly.</text>
</comment>
<evidence type="ECO:0000256" key="6">
    <source>
        <dbReference type="ARBA" id="ARBA00022989"/>
    </source>
</evidence>
<comment type="similarity">
    <text evidence="9">Belongs to the FtsQ/DivIB family. FtsQ subfamily.</text>
</comment>
<dbReference type="Pfam" id="PF03799">
    <property type="entry name" value="FtsQ_DivIB_C"/>
    <property type="match status" value="1"/>
</dbReference>
<evidence type="ECO:0000256" key="4">
    <source>
        <dbReference type="ARBA" id="ARBA00022618"/>
    </source>
</evidence>
<evidence type="ECO:0000256" key="3">
    <source>
        <dbReference type="ARBA" id="ARBA00022519"/>
    </source>
</evidence>
<keyword evidence="6 9" id="KW-1133">Transmembrane helix</keyword>
<keyword evidence="7 9" id="KW-0472">Membrane</keyword>
<dbReference type="Proteomes" id="UP001143362">
    <property type="component" value="Unassembled WGS sequence"/>
</dbReference>
<dbReference type="InterPro" id="IPR045335">
    <property type="entry name" value="FtsQ_C_sf"/>
</dbReference>
<comment type="subunit">
    <text evidence="9">Part of a complex composed of FtsB, FtsL and FtsQ.</text>
</comment>
<keyword evidence="4 9" id="KW-0132">Cell division</keyword>
<comment type="subcellular location">
    <subcellularLocation>
        <location evidence="9">Cell inner membrane</location>
        <topology evidence="9">Single-pass type II membrane protein</topology>
    </subcellularLocation>
    <subcellularLocation>
        <location evidence="1">Membrane</location>
    </subcellularLocation>
    <text evidence="9">Localizes to the division septum.</text>
</comment>
<gene>
    <name evidence="9" type="primary">ftsQ</name>
    <name evidence="11" type="ORF">EYC98_16160</name>
</gene>
<evidence type="ECO:0000259" key="10">
    <source>
        <dbReference type="PROSITE" id="PS51779"/>
    </source>
</evidence>
<evidence type="ECO:0000256" key="2">
    <source>
        <dbReference type="ARBA" id="ARBA00022475"/>
    </source>
</evidence>
<dbReference type="EMBL" id="SHNN01000003">
    <property type="protein sequence ID" value="MCX2982399.1"/>
    <property type="molecule type" value="Genomic_DNA"/>
</dbReference>
<reference evidence="11" key="1">
    <citation type="submission" date="2019-02" db="EMBL/GenBank/DDBJ databases">
        <authorList>
            <person name="Li S.-H."/>
        </authorList>
    </citation>
    <scope>NUCLEOTIDE SEQUENCE</scope>
    <source>
        <strain evidence="11">IMCC14734</strain>
    </source>
</reference>
<sequence length="254" mass="28005">MAKKATQGATRKATKAALPAGTMHSAATWLRRLLATCLGLLVVALVMAGARHLQQMPIERVAVSGGLQQVSREQIQNMVTATLVGGFLGADLDAIRLPLEQLPWVHQVVVKRHWPNQIEIVVTEQLPIARWGDLAFVNHEGEVFAPEKVPQLPELPLLSGPEGSQLALMRMYMFMHGQLQPLGLEVRELVMNRRGGLSARLSDDTTLVLGSDRIEDKLLRYVSFYQSQLAQDGGVIARVDLRYESGFAVAWRNG</sequence>
<dbReference type="Pfam" id="PF08478">
    <property type="entry name" value="POTRA_1"/>
    <property type="match status" value="1"/>
</dbReference>
<evidence type="ECO:0000256" key="9">
    <source>
        <dbReference type="HAMAP-Rule" id="MF_00911"/>
    </source>
</evidence>
<dbReference type="RefSeq" id="WP_279246424.1">
    <property type="nucleotide sequence ID" value="NZ_SHNN01000003.1"/>
</dbReference>
<proteinExistence type="inferred from homology"/>
<dbReference type="HAMAP" id="MF_00911">
    <property type="entry name" value="FtsQ_subfam"/>
    <property type="match status" value="1"/>
</dbReference>